<evidence type="ECO:0000313" key="3">
    <source>
        <dbReference type="Proteomes" id="UP000572268"/>
    </source>
</evidence>
<keyword evidence="1" id="KW-0732">Signal</keyword>
<evidence type="ECO:0000256" key="1">
    <source>
        <dbReference type="SAM" id="SignalP"/>
    </source>
</evidence>
<organism evidence="2 3">
    <name type="scientific">Perkinsus olseni</name>
    <name type="common">Perkinsus atlanticus</name>
    <dbReference type="NCBI Taxonomy" id="32597"/>
    <lineage>
        <taxon>Eukaryota</taxon>
        <taxon>Sar</taxon>
        <taxon>Alveolata</taxon>
        <taxon>Perkinsozoa</taxon>
        <taxon>Perkinsea</taxon>
        <taxon>Perkinsida</taxon>
        <taxon>Perkinsidae</taxon>
        <taxon>Perkinsus</taxon>
    </lineage>
</organism>
<comment type="caution">
    <text evidence="2">The sequence shown here is derived from an EMBL/GenBank/DDBJ whole genome shotgun (WGS) entry which is preliminary data.</text>
</comment>
<feature type="signal peptide" evidence="1">
    <location>
        <begin position="1"/>
        <end position="21"/>
    </location>
</feature>
<feature type="chain" id="PRO_5029761808" evidence="1">
    <location>
        <begin position="22"/>
        <end position="66"/>
    </location>
</feature>
<accession>A0A7J6KMQ4</accession>
<feature type="non-terminal residue" evidence="2">
    <location>
        <position position="66"/>
    </location>
</feature>
<protein>
    <submittedName>
        <fullName evidence="2">Uncharacterized protein</fullName>
    </submittedName>
</protein>
<reference evidence="2 3" key="1">
    <citation type="submission" date="2020-04" db="EMBL/GenBank/DDBJ databases">
        <title>Perkinsus olseni comparative genomics.</title>
        <authorList>
            <person name="Bogema D.R."/>
        </authorList>
    </citation>
    <scope>NUCLEOTIDE SEQUENCE [LARGE SCALE GENOMIC DNA]</scope>
    <source>
        <strain evidence="2">ATCC PRA-31</strain>
    </source>
</reference>
<dbReference type="Proteomes" id="UP000572268">
    <property type="component" value="Unassembled WGS sequence"/>
</dbReference>
<sequence length="66" mass="7466">RRWHRHLRGLLSSVLLRTVWSTPSSLPVPVRPVSFPLSVLGWLVVSRRLSAWASASPSALPRGWRI</sequence>
<dbReference type="AlphaFoldDB" id="A0A7J6KMQ4"/>
<evidence type="ECO:0000313" key="2">
    <source>
        <dbReference type="EMBL" id="KAF4648583.1"/>
    </source>
</evidence>
<feature type="non-terminal residue" evidence="2">
    <location>
        <position position="1"/>
    </location>
</feature>
<dbReference type="EMBL" id="JABANN010001906">
    <property type="protein sequence ID" value="KAF4648583.1"/>
    <property type="molecule type" value="Genomic_DNA"/>
</dbReference>
<proteinExistence type="predicted"/>
<name>A0A7J6KMQ4_PEROL</name>
<gene>
    <name evidence="2" type="ORF">FOL46_002743</name>
</gene>